<evidence type="ECO:0000256" key="1">
    <source>
        <dbReference type="SAM" id="MobiDB-lite"/>
    </source>
</evidence>
<evidence type="ECO:0000313" key="2">
    <source>
        <dbReference type="EMBL" id="KAL1887750.1"/>
    </source>
</evidence>
<reference evidence="2 3" key="1">
    <citation type="journal article" date="2024" name="IMA Fungus">
        <title>IMA Genome - F19 : A genome assembly and annotation guide to empower mycologists, including annotated draft genome sequences of Ceratocystis pirilliformis, Diaporthe australafricana, Fusarium ophioides, Paecilomyces lecythidis, and Sporothrix stenoceras.</title>
        <authorList>
            <person name="Aylward J."/>
            <person name="Wilson A.M."/>
            <person name="Visagie C.M."/>
            <person name="Spraker J."/>
            <person name="Barnes I."/>
            <person name="Buitendag C."/>
            <person name="Ceriani C."/>
            <person name="Del Mar Angel L."/>
            <person name="du Plessis D."/>
            <person name="Fuchs T."/>
            <person name="Gasser K."/>
            <person name="Kramer D."/>
            <person name="Li W."/>
            <person name="Munsamy K."/>
            <person name="Piso A."/>
            <person name="Price J.L."/>
            <person name="Sonnekus B."/>
            <person name="Thomas C."/>
            <person name="van der Nest A."/>
            <person name="van Dijk A."/>
            <person name="van Heerden A."/>
            <person name="van Vuuren N."/>
            <person name="Yilmaz N."/>
            <person name="Duong T.A."/>
            <person name="van der Merwe N.A."/>
            <person name="Wingfield M.J."/>
            <person name="Wingfield B.D."/>
        </authorList>
    </citation>
    <scope>NUCLEOTIDE SEQUENCE [LARGE SCALE GENOMIC DNA]</scope>
    <source>
        <strain evidence="2 3">CMW 12675</strain>
    </source>
</reference>
<evidence type="ECO:0008006" key="4">
    <source>
        <dbReference type="Google" id="ProtNLM"/>
    </source>
</evidence>
<accession>A0ABR3YIA6</accession>
<protein>
    <recommendedName>
        <fullName evidence="4">Wings apart-like protein C-terminal domain-containing protein</fullName>
    </recommendedName>
</protein>
<feature type="compositionally biased region" description="Basic residues" evidence="1">
    <location>
        <begin position="72"/>
        <end position="86"/>
    </location>
</feature>
<organism evidence="2 3">
    <name type="scientific">Ceratocystis pirilliformis</name>
    <dbReference type="NCBI Taxonomy" id="259994"/>
    <lineage>
        <taxon>Eukaryota</taxon>
        <taxon>Fungi</taxon>
        <taxon>Dikarya</taxon>
        <taxon>Ascomycota</taxon>
        <taxon>Pezizomycotina</taxon>
        <taxon>Sordariomycetes</taxon>
        <taxon>Hypocreomycetidae</taxon>
        <taxon>Microascales</taxon>
        <taxon>Ceratocystidaceae</taxon>
        <taxon>Ceratocystis</taxon>
    </lineage>
</organism>
<name>A0ABR3YIA6_9PEZI</name>
<feature type="region of interest" description="Disordered" evidence="1">
    <location>
        <begin position="44"/>
        <end position="107"/>
    </location>
</feature>
<keyword evidence="3" id="KW-1185">Reference proteome</keyword>
<feature type="compositionally biased region" description="Polar residues" evidence="1">
    <location>
        <begin position="98"/>
        <end position="107"/>
    </location>
</feature>
<feature type="region of interest" description="Disordered" evidence="1">
    <location>
        <begin position="672"/>
        <end position="767"/>
    </location>
</feature>
<dbReference type="EMBL" id="JAWDJO010000298">
    <property type="protein sequence ID" value="KAL1887750.1"/>
    <property type="molecule type" value="Genomic_DNA"/>
</dbReference>
<gene>
    <name evidence="2" type="ORF">Cpir12675_006426</name>
</gene>
<dbReference type="Proteomes" id="UP001583280">
    <property type="component" value="Unassembled WGS sequence"/>
</dbReference>
<sequence length="817" mass="90274">MSAAPPRSSSHSKPSSIWTASRRHRLLRNLNNRLNNIRSILLPTNKPLNDEDITCRRRSSSRNAPPLEESKRQRKRTRITYTRKSRPAPPIKTPRKPQINNDNSTKSSRLAFRAPVTPGRVPLETPLVRKIRQVDTPGRTTALFDPETPSSRRQCYQDALASIRADKSSQLHTEYDFVLRSIKTIIAQTRAESTNGPPGALMEMCLRKVTGVIQELQVQEEKRQCEAGSKSILSDIDVIASIYTHLEAMNSQGPGWEPLRIVVLREATEMLKDAICEGLFDMPFIQTLIQQFAASELLSEASLLLETVTDIQYEPPSHETDTEVLPPTLALLYNFCKHNHKRDLLFRILEKLLFSGQLPGEWLSTACFLPIWSESLKALSNAAPCRTIMDFTAMALATLSHCIGAKLSHVSKSQVSKSASSALALSAQVCERTLISVLGAIVALAIVNQKTPSGSTTKSGTITRRIVFILTYCVSYARKKFRRNRKRDCISVLTLACYLSGHNSSDLNCRDWVSVAALAGSYLEKPLGPFVDSAVYDTLVKLASSIAHGASRGSSIAPHRHLLKLCEAMNGVVICGRPLSNIKVDGAILLSQRTGDLRDVVFAEGLSRKRRRPVGFEAEKTLQTPKGMYSGYQWDDALSEWVDCTSNCSNAPSSRCTTPVNVTTRRMNRTLSTISSSSSSSHRRQSKVLTPPTPAHTNEDLSENALSDHLSDEDEDNNKASISSNDHGHLNEDDDELSQCSLTLPRMQRDVGDVSPSTSLPGSRRPQPLVKMTMTRRKALLKVQRSSSYTKMLASKPDVTLTSIGSWAGASSDDDLI</sequence>
<proteinExistence type="predicted"/>
<evidence type="ECO:0000313" key="3">
    <source>
        <dbReference type="Proteomes" id="UP001583280"/>
    </source>
</evidence>
<comment type="caution">
    <text evidence="2">The sequence shown here is derived from an EMBL/GenBank/DDBJ whole genome shotgun (WGS) entry which is preliminary data.</text>
</comment>